<reference evidence="1 2" key="1">
    <citation type="submission" date="2020-07" db="EMBL/GenBank/DDBJ databases">
        <authorList>
            <person name="Hilgarth M."/>
            <person name="Werum V."/>
            <person name="Vogel R.F."/>
        </authorList>
    </citation>
    <scope>NUCLEOTIDE SEQUENCE [LARGE SCALE GENOMIC DNA]</scope>
    <source>
        <strain evidence="1 2">DSM 28961</strain>
    </source>
</reference>
<organism evidence="1 2">
    <name type="scientific">Pseudolactococcus laudensis</name>
    <dbReference type="NCBI Taxonomy" id="1494461"/>
    <lineage>
        <taxon>Bacteria</taxon>
        <taxon>Bacillati</taxon>
        <taxon>Bacillota</taxon>
        <taxon>Bacilli</taxon>
        <taxon>Lactobacillales</taxon>
        <taxon>Streptococcaceae</taxon>
        <taxon>Pseudolactococcus</taxon>
    </lineage>
</organism>
<evidence type="ECO:0000313" key="1">
    <source>
        <dbReference type="EMBL" id="MBA0016476.1"/>
    </source>
</evidence>
<evidence type="ECO:0000313" key="2">
    <source>
        <dbReference type="Proteomes" id="UP000530186"/>
    </source>
</evidence>
<dbReference type="GeneID" id="303194840"/>
<evidence type="ECO:0008006" key="3">
    <source>
        <dbReference type="Google" id="ProtNLM"/>
    </source>
</evidence>
<comment type="caution">
    <text evidence="1">The sequence shown here is derived from an EMBL/GenBank/DDBJ whole genome shotgun (WGS) entry which is preliminary data.</text>
</comment>
<dbReference type="InterPro" id="IPR019493">
    <property type="entry name" value="Bacteriocin_IIb_lactacin-rel"/>
</dbReference>
<dbReference type="GO" id="GO:0042742">
    <property type="term" value="P:defense response to bacterium"/>
    <property type="evidence" value="ECO:0007669"/>
    <property type="project" value="InterPro"/>
</dbReference>
<keyword evidence="2" id="KW-1185">Reference proteome</keyword>
<protein>
    <recommendedName>
        <fullName evidence="3">Bacteriocin</fullName>
    </recommendedName>
</protein>
<dbReference type="AlphaFoldDB" id="A0A7V8N0R0"/>
<gene>
    <name evidence="1" type="ORF">HZR21_04835</name>
</gene>
<dbReference type="EMBL" id="JACBNY010000005">
    <property type="protein sequence ID" value="MBA0016476.1"/>
    <property type="molecule type" value="Genomic_DNA"/>
</dbReference>
<dbReference type="RefSeq" id="WP_180746680.1">
    <property type="nucleotide sequence ID" value="NZ_JACBNY010000005.1"/>
</dbReference>
<accession>A0A7V8N0R0</accession>
<sequence length="109" mass="11211">MEMVMPVNYVEMTDEEMMYVEGGGFVGVYIKVSKSTGNRGGDMCGVIAASAVAGVTWQLAAAGPWGAAAAAFLTGSAGLIVANAVKSGKLSIPVGYDIPFVSWSRSITI</sequence>
<name>A0A7V8N0R0_9LACT</name>
<dbReference type="Pfam" id="PF10439">
    <property type="entry name" value="Bacteriocin_IIc"/>
    <property type="match status" value="1"/>
</dbReference>
<dbReference type="Proteomes" id="UP000530186">
    <property type="component" value="Unassembled WGS sequence"/>
</dbReference>
<proteinExistence type="predicted"/>